<sequence length="201" mass="22093">MRCTPKKVPGRRTRRLLAAAVYAQVRNEYQAGFVAMLRSHATAEDSMRGGVAHHLRWVAANRSEAALLLGDRLDSAELRDAKREFFAAMRDWWRAAAMACCGPNQGGRVMSAAEPLYNSMVADGDDPDAPRRVSIEHRHRPFAGAHSHFRCKASISAGSPQHTGVTPTVLSTLASRRQGDIRCALSVKKVLFPAQSDSRGW</sequence>
<dbReference type="Gene3D" id="1.10.357.10">
    <property type="entry name" value="Tetracycline Repressor, domain 2"/>
    <property type="match status" value="1"/>
</dbReference>
<reference evidence="1" key="1">
    <citation type="submission" date="2022-05" db="EMBL/GenBank/DDBJ databases">
        <title>A methanotrophic Mycobacterium dominates a cave microbial ecosystem.</title>
        <authorList>
            <person name="Van Spanning R.J.M."/>
            <person name="Guan Q."/>
            <person name="Melkonian C."/>
            <person name="Gallant J."/>
            <person name="Polerecky L."/>
            <person name="Flot J.-F."/>
            <person name="Brandt B.W."/>
            <person name="Braster M."/>
            <person name="Iturbe Espinoza P."/>
            <person name="Aerts J."/>
            <person name="Meima-Franke M."/>
            <person name="Piersma S.R."/>
            <person name="Bunduc C."/>
            <person name="Ummels R."/>
            <person name="Pain A."/>
            <person name="Fleming E.J."/>
            <person name="van der Wel N."/>
            <person name="Gherman V.D."/>
            <person name="Sarbu S.M."/>
            <person name="Bodelier P.L.E."/>
            <person name="Bitter W."/>
        </authorList>
    </citation>
    <scope>NUCLEOTIDE SEQUENCE</scope>
    <source>
        <strain evidence="1">Sulfur Cave</strain>
    </source>
</reference>
<gene>
    <name evidence="1" type="ORF">M5I08_09225</name>
</gene>
<organism evidence="1 2">
    <name type="scientific">Candidatus Mycobacterium methanotrophicum</name>
    <dbReference type="NCBI Taxonomy" id="2943498"/>
    <lineage>
        <taxon>Bacteria</taxon>
        <taxon>Bacillati</taxon>
        <taxon>Actinomycetota</taxon>
        <taxon>Actinomycetes</taxon>
        <taxon>Mycobacteriales</taxon>
        <taxon>Mycobacteriaceae</taxon>
        <taxon>Mycobacterium</taxon>
    </lineage>
</organism>
<dbReference type="Proteomes" id="UP001056610">
    <property type="component" value="Chromosome"/>
</dbReference>
<name>A0ABY4QN08_9MYCO</name>
<keyword evidence="2" id="KW-1185">Reference proteome</keyword>
<proteinExistence type="predicted"/>
<protein>
    <submittedName>
        <fullName evidence="1">Uncharacterized protein</fullName>
    </submittedName>
</protein>
<dbReference type="EMBL" id="CP097320">
    <property type="protein sequence ID" value="UQX12402.1"/>
    <property type="molecule type" value="Genomic_DNA"/>
</dbReference>
<evidence type="ECO:0000313" key="1">
    <source>
        <dbReference type="EMBL" id="UQX12402.1"/>
    </source>
</evidence>
<dbReference type="RefSeq" id="WP_249763211.1">
    <property type="nucleotide sequence ID" value="NZ_CP097320.1"/>
</dbReference>
<accession>A0ABY4QN08</accession>
<evidence type="ECO:0000313" key="2">
    <source>
        <dbReference type="Proteomes" id="UP001056610"/>
    </source>
</evidence>